<feature type="transmembrane region" description="Helical" evidence="8">
    <location>
        <begin position="219"/>
        <end position="239"/>
    </location>
</feature>
<evidence type="ECO:0000256" key="2">
    <source>
        <dbReference type="ARBA" id="ARBA00005982"/>
    </source>
</evidence>
<feature type="transmembrane region" description="Helical" evidence="8">
    <location>
        <begin position="310"/>
        <end position="327"/>
    </location>
</feature>
<evidence type="ECO:0000256" key="4">
    <source>
        <dbReference type="ARBA" id="ARBA00022989"/>
    </source>
</evidence>
<evidence type="ECO:0000256" key="7">
    <source>
        <dbReference type="RuleBase" id="RU003755"/>
    </source>
</evidence>
<keyword evidence="7" id="KW-0813">Transport</keyword>
<evidence type="ECO:0000256" key="5">
    <source>
        <dbReference type="ARBA" id="ARBA00023136"/>
    </source>
</evidence>
<dbReference type="EMBL" id="JACXVP010000009">
    <property type="protein sequence ID" value="KAG5584634.1"/>
    <property type="molecule type" value="Genomic_DNA"/>
</dbReference>
<dbReference type="InterPro" id="IPR000109">
    <property type="entry name" value="POT_fam"/>
</dbReference>
<feature type="transmembrane region" description="Helical" evidence="8">
    <location>
        <begin position="485"/>
        <end position="511"/>
    </location>
</feature>
<sequence length="594" mass="66964">MERSDDVYTKDGTTDINKAPANKKKIGTWKACFFILGIRNPWHFTGEEISERLAYFGTSANLVNYLHQMLGLNNAAASKVVTNFQGTCYVTPLFGAFLADAYLGRYWTIAIFSIIYIMGMTLLTMSASIVGIKPSCHNGICHPTELEKTTFYIAIYLIALGTGGIKPCVSSFGADQFDDNDEVEKRRKSSFFNWFYLSINIGSLIASSVLVWIQMSVGWSWGFGIPAVEMAIALMFFFAGTRFYRLQTPGGSPLIRMLQVLVASMRKWDVKPPADKSLLYETANEESSIQGSHKLAHTDKLSHLTIDKRISVIFVLLTIWKMIFSFLDKSAVETTRDKVNGSVNPWRLCTVTQVEEIKSIIRLLPVWACCVMFTTAYSQMNTTFVLQGNTMDRHMGGHFKIPSASLTVFETISVILWVLIYDQLIIPFARKYTGHARGFTQLQRIGIGLVISILSMVSAGVVEIVRLDYIKQKGYYDVKTIPMSIFWQVPQYFFIGCAGVFTLIGQVEFFYDQAPDAMRSLCSALLLMAAALGSYVSSFLVIIVTRTKKVGWITENLNKGHLDYFFWLLVILSIINFMVFLLVSKLYVYKKVIH</sequence>
<evidence type="ECO:0000256" key="1">
    <source>
        <dbReference type="ARBA" id="ARBA00004141"/>
    </source>
</evidence>
<feature type="transmembrane region" description="Helical" evidence="8">
    <location>
        <begin position="194"/>
        <end position="213"/>
    </location>
</feature>
<accession>A0A9J5X9Z8</accession>
<dbReference type="OrthoDB" id="8904098at2759"/>
<dbReference type="InterPro" id="IPR036259">
    <property type="entry name" value="MFS_trans_sf"/>
</dbReference>
<protein>
    <recommendedName>
        <fullName evidence="11">Peptide transporter</fullName>
    </recommendedName>
</protein>
<evidence type="ECO:0008006" key="11">
    <source>
        <dbReference type="Google" id="ProtNLM"/>
    </source>
</evidence>
<keyword evidence="3 7" id="KW-0812">Transmembrane</keyword>
<feature type="transmembrane region" description="Helical" evidence="8">
    <location>
        <begin position="442"/>
        <end position="465"/>
    </location>
</feature>
<dbReference type="GO" id="GO:0016020">
    <property type="term" value="C:membrane"/>
    <property type="evidence" value="ECO:0007669"/>
    <property type="project" value="UniProtKB-SubCell"/>
</dbReference>
<organism evidence="9 10">
    <name type="scientific">Solanum commersonii</name>
    <name type="common">Commerson's wild potato</name>
    <name type="synonym">Commerson's nightshade</name>
    <dbReference type="NCBI Taxonomy" id="4109"/>
    <lineage>
        <taxon>Eukaryota</taxon>
        <taxon>Viridiplantae</taxon>
        <taxon>Streptophyta</taxon>
        <taxon>Embryophyta</taxon>
        <taxon>Tracheophyta</taxon>
        <taxon>Spermatophyta</taxon>
        <taxon>Magnoliopsida</taxon>
        <taxon>eudicotyledons</taxon>
        <taxon>Gunneridae</taxon>
        <taxon>Pentapetalae</taxon>
        <taxon>asterids</taxon>
        <taxon>lamiids</taxon>
        <taxon>Solanales</taxon>
        <taxon>Solanaceae</taxon>
        <taxon>Solanoideae</taxon>
        <taxon>Solaneae</taxon>
        <taxon>Solanum</taxon>
    </lineage>
</organism>
<evidence type="ECO:0000256" key="8">
    <source>
        <dbReference type="SAM" id="Phobius"/>
    </source>
</evidence>
<evidence type="ECO:0000313" key="9">
    <source>
        <dbReference type="EMBL" id="KAG5584634.1"/>
    </source>
</evidence>
<feature type="transmembrane region" description="Helical" evidence="8">
    <location>
        <begin position="564"/>
        <end position="588"/>
    </location>
</feature>
<proteinExistence type="inferred from homology"/>
<keyword evidence="4 8" id="KW-1133">Transmembrane helix</keyword>
<dbReference type="Proteomes" id="UP000824120">
    <property type="component" value="Chromosome 9"/>
</dbReference>
<evidence type="ECO:0000313" key="10">
    <source>
        <dbReference type="Proteomes" id="UP000824120"/>
    </source>
</evidence>
<dbReference type="PANTHER" id="PTHR11654">
    <property type="entry name" value="OLIGOPEPTIDE TRANSPORTER-RELATED"/>
    <property type="match status" value="1"/>
</dbReference>
<dbReference type="AlphaFoldDB" id="A0A9J5X9Z8"/>
<dbReference type="Gene3D" id="1.20.1250.20">
    <property type="entry name" value="MFS general substrate transporter like domains"/>
    <property type="match status" value="1"/>
</dbReference>
<feature type="transmembrane region" description="Helical" evidence="8">
    <location>
        <begin position="401"/>
        <end position="421"/>
    </location>
</feature>
<evidence type="ECO:0000256" key="6">
    <source>
        <dbReference type="ARBA" id="ARBA00044504"/>
    </source>
</evidence>
<dbReference type="SUPFAM" id="SSF103473">
    <property type="entry name" value="MFS general substrate transporter"/>
    <property type="match status" value="1"/>
</dbReference>
<dbReference type="Pfam" id="PF00854">
    <property type="entry name" value="PTR2"/>
    <property type="match status" value="1"/>
</dbReference>
<comment type="caution">
    <text evidence="9">The sequence shown here is derived from an EMBL/GenBank/DDBJ whole genome shotgun (WGS) entry which is preliminary data.</text>
</comment>
<comment type="similarity">
    <text evidence="2 7">Belongs to the major facilitator superfamily. Proton-dependent oligopeptide transporter (POT/PTR) (TC 2.A.17) family.</text>
</comment>
<keyword evidence="5 8" id="KW-0472">Membrane</keyword>
<feature type="transmembrane region" description="Helical" evidence="8">
    <location>
        <begin position="523"/>
        <end position="544"/>
    </location>
</feature>
<gene>
    <name evidence="9" type="ORF">H5410_045068</name>
</gene>
<comment type="similarity">
    <text evidence="6">Belongs to the major facilitator superfamily. Phosphate:H(+) symporter (TC 2.A.1.9) family.</text>
</comment>
<evidence type="ECO:0000256" key="3">
    <source>
        <dbReference type="ARBA" id="ARBA00022692"/>
    </source>
</evidence>
<reference evidence="9 10" key="1">
    <citation type="submission" date="2020-09" db="EMBL/GenBank/DDBJ databases">
        <title>De no assembly of potato wild relative species, Solanum commersonii.</title>
        <authorList>
            <person name="Cho K."/>
        </authorList>
    </citation>
    <scope>NUCLEOTIDE SEQUENCE [LARGE SCALE GENOMIC DNA]</scope>
    <source>
        <strain evidence="9">LZ3.2</strain>
        <tissue evidence="9">Leaf</tissue>
    </source>
</reference>
<feature type="transmembrane region" description="Helical" evidence="8">
    <location>
        <begin position="106"/>
        <end position="125"/>
    </location>
</feature>
<dbReference type="GO" id="GO:0022857">
    <property type="term" value="F:transmembrane transporter activity"/>
    <property type="evidence" value="ECO:0007669"/>
    <property type="project" value="InterPro"/>
</dbReference>
<comment type="subcellular location">
    <subcellularLocation>
        <location evidence="1 7">Membrane</location>
        <topology evidence="1 7">Multi-pass membrane protein</topology>
    </subcellularLocation>
</comment>
<dbReference type="PROSITE" id="PS01023">
    <property type="entry name" value="PTR2_2"/>
    <property type="match status" value="1"/>
</dbReference>
<dbReference type="GO" id="GO:0006857">
    <property type="term" value="P:oligopeptide transport"/>
    <property type="evidence" value="ECO:0007669"/>
    <property type="project" value="InterPro"/>
</dbReference>
<dbReference type="PROSITE" id="PS01022">
    <property type="entry name" value="PTR2_1"/>
    <property type="match status" value="1"/>
</dbReference>
<name>A0A9J5X9Z8_SOLCO</name>
<dbReference type="InterPro" id="IPR018456">
    <property type="entry name" value="PTR2_symporter_CS"/>
</dbReference>
<keyword evidence="10" id="KW-1185">Reference proteome</keyword>